<feature type="compositionally biased region" description="Polar residues" evidence="1">
    <location>
        <begin position="718"/>
        <end position="742"/>
    </location>
</feature>
<dbReference type="GO" id="GO:0004674">
    <property type="term" value="F:protein serine/threonine kinase activity"/>
    <property type="evidence" value="ECO:0007669"/>
    <property type="project" value="TreeGrafter"/>
</dbReference>
<dbReference type="SUPFAM" id="SSF56112">
    <property type="entry name" value="Protein kinase-like (PK-like)"/>
    <property type="match status" value="1"/>
</dbReference>
<feature type="region of interest" description="Disordered" evidence="1">
    <location>
        <begin position="682"/>
        <end position="762"/>
    </location>
</feature>
<dbReference type="SMART" id="SM00220">
    <property type="entry name" value="S_TKc"/>
    <property type="match status" value="1"/>
</dbReference>
<feature type="domain" description="Protein kinase" evidence="2">
    <location>
        <begin position="65"/>
        <end position="411"/>
    </location>
</feature>
<feature type="compositionally biased region" description="Basic and acidic residues" evidence="1">
    <location>
        <begin position="744"/>
        <end position="755"/>
    </location>
</feature>
<name>A0AAD4IJ56_9PLEO</name>
<reference evidence="3" key="1">
    <citation type="submission" date="2021-07" db="EMBL/GenBank/DDBJ databases">
        <title>Genome Resource of American Ginseng Black Spot Pathogen Alternaria panax.</title>
        <authorList>
            <person name="Qiu C."/>
            <person name="Wang W."/>
            <person name="Liu Z."/>
        </authorList>
    </citation>
    <scope>NUCLEOTIDE SEQUENCE</scope>
    <source>
        <strain evidence="3">BNCC115425</strain>
    </source>
</reference>
<proteinExistence type="predicted"/>
<gene>
    <name evidence="3" type="ORF">G6011_01047</name>
</gene>
<dbReference type="AlphaFoldDB" id="A0AAD4IJ56"/>
<dbReference type="Proteomes" id="UP001199106">
    <property type="component" value="Unassembled WGS sequence"/>
</dbReference>
<feature type="region of interest" description="Disordered" evidence="1">
    <location>
        <begin position="524"/>
        <end position="609"/>
    </location>
</feature>
<dbReference type="InterPro" id="IPR011009">
    <property type="entry name" value="Kinase-like_dom_sf"/>
</dbReference>
<dbReference type="Gene3D" id="1.10.510.10">
    <property type="entry name" value="Transferase(Phosphotransferase) domain 1"/>
    <property type="match status" value="1"/>
</dbReference>
<dbReference type="PANTHER" id="PTHR24359">
    <property type="entry name" value="SERINE/THREONINE-PROTEIN KINASE SBK1"/>
    <property type="match status" value="1"/>
</dbReference>
<evidence type="ECO:0000313" key="4">
    <source>
        <dbReference type="Proteomes" id="UP001199106"/>
    </source>
</evidence>
<dbReference type="InterPro" id="IPR000719">
    <property type="entry name" value="Prot_kinase_dom"/>
</dbReference>
<keyword evidence="4" id="KW-1185">Reference proteome</keyword>
<dbReference type="EMBL" id="JAANER010000001">
    <property type="protein sequence ID" value="KAG9195926.1"/>
    <property type="molecule type" value="Genomic_DNA"/>
</dbReference>
<dbReference type="GO" id="GO:0005524">
    <property type="term" value="F:ATP binding"/>
    <property type="evidence" value="ECO:0007669"/>
    <property type="project" value="InterPro"/>
</dbReference>
<feature type="compositionally biased region" description="Polar residues" evidence="1">
    <location>
        <begin position="1073"/>
        <end position="1082"/>
    </location>
</feature>
<sequence>MYDDYIARSESDKNLRERLTGVVRQDEVEKIVDDFHKEKWEYCPLSLTLDMDKNLLGTRVILPFCSKIKLPDKGGTASIYWVAVQKDLISDSALAHALKDSLYVDGTYGECYEMVLKSYCGIRKRDFEMEKEAFSGLQSGEKIPILQCLGSYTHDYGEGKGLGKTYNLLLEYGENDLHQAWADETNVPPVQAQEILQNWKSLFEVAKAIGHVHNLEIQRGKSQQPWRFYGWHADIKPDNILSVRGRLKLADFGFSSFAPHIEGHGGSEPTELIRGFTDTYGAPEVSRMKKPDGTLSGVSQSIDAWSFGCVLSVAATWIVLGYQGLRQYERLRQLSPANNTSGHPLDRFHNGSRVLPEVGKWHDYLRGHVRSSDTTTKLVLELIEDRLLQADPTMRYTMKSLCERLQDLSYLAEHKIDMLEKHSRDPHPMVMKALSAIEEEAQIQRSSEPKLNLLQQLSLQVDPRQRASMQNHKEDMIRNKPLGQTTHRKEILEKKLEDCHVMKMVAESPASDDAHFGAVTDSPIDSTLLREPQFGGRKPKPQNPQSRAYDQGQPSGGPHTPNGAHHHVKPKLLATPPSSDRHVKTSGTSAELYSDDPYSADSPGVRLDFDPITRPSISAYTSLRQKTSTLQVSTTDSPTARYSTGLAQLNVTPKLLYTSEDDESLHPNRMQNAVERDLGEQASVISDPNPVGSPLGTQRIHEPMVGTFSPVRTDATSDHSITLSQPGNTQSSQDEPQTSRSSAHSHEKEAVERTSARSSDSFPQVLPQSALFLPYDICIKRRHMDEQVPRGILKGFEKMKGSFGIETRTQDASLRDTFSVQRELIFVVDNGWTMSAHWPIVTFVAQTLAKKAAGLDKSGFDLKFTVDGHIHNKKNLKGDSGRNKLKRALKATWPEYKPSSHVTTDMTRVFADVFQEWRREDQPATTLFVLTDGVWSNTDLDALNSIILDIARQDQLHAGNRHFSIQFIRFGDDDPGKARLQWLDDGLCVGNDLRDIIDHCSWRAEVDKMFKGSIESYLDEQDSDEKPILYDYKKLVELFNAFNKGENTAMLSPTSTVFRSSSRASQHSSASRPNSGDWTRKH</sequence>
<feature type="region of interest" description="Disordered" evidence="1">
    <location>
        <begin position="1060"/>
        <end position="1082"/>
    </location>
</feature>
<comment type="caution">
    <text evidence="3">The sequence shown here is derived from an EMBL/GenBank/DDBJ whole genome shotgun (WGS) entry which is preliminary data.</text>
</comment>
<dbReference type="PROSITE" id="PS50011">
    <property type="entry name" value="PROTEIN_KINASE_DOM"/>
    <property type="match status" value="1"/>
</dbReference>
<dbReference type="Pfam" id="PF00069">
    <property type="entry name" value="Pkinase"/>
    <property type="match status" value="1"/>
</dbReference>
<accession>A0AAD4IJ56</accession>
<evidence type="ECO:0000313" key="3">
    <source>
        <dbReference type="EMBL" id="KAG9195926.1"/>
    </source>
</evidence>
<evidence type="ECO:0000256" key="1">
    <source>
        <dbReference type="SAM" id="MobiDB-lite"/>
    </source>
</evidence>
<protein>
    <recommendedName>
        <fullName evidence="2">Protein kinase domain-containing protein</fullName>
    </recommendedName>
</protein>
<evidence type="ECO:0000259" key="2">
    <source>
        <dbReference type="PROSITE" id="PS50011"/>
    </source>
</evidence>
<feature type="compositionally biased region" description="Low complexity" evidence="1">
    <location>
        <begin position="1060"/>
        <end position="1072"/>
    </location>
</feature>
<organism evidence="3 4">
    <name type="scientific">Alternaria panax</name>
    <dbReference type="NCBI Taxonomy" id="48097"/>
    <lineage>
        <taxon>Eukaryota</taxon>
        <taxon>Fungi</taxon>
        <taxon>Dikarya</taxon>
        <taxon>Ascomycota</taxon>
        <taxon>Pezizomycotina</taxon>
        <taxon>Dothideomycetes</taxon>
        <taxon>Pleosporomycetidae</taxon>
        <taxon>Pleosporales</taxon>
        <taxon>Pleosporineae</taxon>
        <taxon>Pleosporaceae</taxon>
        <taxon>Alternaria</taxon>
        <taxon>Alternaria sect. Panax</taxon>
    </lineage>
</organism>
<dbReference type="PANTHER" id="PTHR24359:SF1">
    <property type="entry name" value="INHIBITOR OF NUCLEAR FACTOR KAPPA-B KINASE EPSILON SUBUNIT HOMOLOG 1-RELATED"/>
    <property type="match status" value="1"/>
</dbReference>